<evidence type="ECO:0000256" key="2">
    <source>
        <dbReference type="ARBA" id="ARBA00023033"/>
    </source>
</evidence>
<evidence type="ECO:0000313" key="5">
    <source>
        <dbReference type="EMBL" id="CAB4976366.1"/>
    </source>
</evidence>
<dbReference type="EMBL" id="CAFAAJ010000010">
    <property type="protein sequence ID" value="CAB4790866.1"/>
    <property type="molecule type" value="Genomic_DNA"/>
</dbReference>
<dbReference type="Pfam" id="PF00296">
    <property type="entry name" value="Bac_luciferase"/>
    <property type="match status" value="1"/>
</dbReference>
<accession>A0A6J6X6H1</accession>
<dbReference type="AlphaFoldDB" id="A0A6J6X6H1"/>
<dbReference type="InterPro" id="IPR050766">
    <property type="entry name" value="Bact_Lucif_Oxidored"/>
</dbReference>
<dbReference type="GO" id="GO:0005829">
    <property type="term" value="C:cytosol"/>
    <property type="evidence" value="ECO:0007669"/>
    <property type="project" value="TreeGrafter"/>
</dbReference>
<dbReference type="InterPro" id="IPR036661">
    <property type="entry name" value="Luciferase-like_sf"/>
</dbReference>
<dbReference type="Gene3D" id="3.20.20.30">
    <property type="entry name" value="Luciferase-like domain"/>
    <property type="match status" value="1"/>
</dbReference>
<dbReference type="EMBL" id="CAFBON010000015">
    <property type="protein sequence ID" value="CAB4976366.1"/>
    <property type="molecule type" value="Genomic_DNA"/>
</dbReference>
<evidence type="ECO:0000259" key="3">
    <source>
        <dbReference type="Pfam" id="PF00296"/>
    </source>
</evidence>
<sequence>MKFGLWYDFRNPASANRSSALLYAETLEQIKLAEQLGYDDIWLSEHHFMDDGYLPSMLPMAAAIAAITTKVNIGTNILLMPFHDPIRLAEDCAVVDILSNGRFIFGPAVGYRLEEFATFNIDRRFRGSITEEAIEIMLKCWTEEEFSYHGKHFQYDNVRCTPKPVQRPIPVWIGAVQGEAIRRAARLGVGLLGAAPSRPEYTAALQEYNKESDHPRIGAATRWLFCSDDPERDWARLRPHALYQLQNYASWFKAAGQPNFGDPPVDYADLESRGLYLCGTPEQIIADIQSTYDASPFERHFYWAAWPGMDMETSTRGMQLFAEKVIPALRHLPE</sequence>
<keyword evidence="2" id="KW-0503">Monooxygenase</keyword>
<keyword evidence="1" id="KW-0560">Oxidoreductase</keyword>
<reference evidence="4" key="1">
    <citation type="submission" date="2020-05" db="EMBL/GenBank/DDBJ databases">
        <authorList>
            <person name="Chiriac C."/>
            <person name="Salcher M."/>
            <person name="Ghai R."/>
            <person name="Kavagutti S V."/>
        </authorList>
    </citation>
    <scope>NUCLEOTIDE SEQUENCE</scope>
</reference>
<dbReference type="PANTHER" id="PTHR30137:SF8">
    <property type="entry name" value="BLR5498 PROTEIN"/>
    <property type="match status" value="1"/>
</dbReference>
<dbReference type="PANTHER" id="PTHR30137">
    <property type="entry name" value="LUCIFERASE-LIKE MONOOXYGENASE"/>
    <property type="match status" value="1"/>
</dbReference>
<name>A0A6J6X6H1_9ZZZZ</name>
<dbReference type="GO" id="GO:0004497">
    <property type="term" value="F:monooxygenase activity"/>
    <property type="evidence" value="ECO:0007669"/>
    <property type="project" value="UniProtKB-KW"/>
</dbReference>
<feature type="domain" description="Luciferase-like" evidence="3">
    <location>
        <begin position="1"/>
        <end position="292"/>
    </location>
</feature>
<proteinExistence type="predicted"/>
<dbReference type="GO" id="GO:0016705">
    <property type="term" value="F:oxidoreductase activity, acting on paired donors, with incorporation or reduction of molecular oxygen"/>
    <property type="evidence" value="ECO:0007669"/>
    <property type="project" value="InterPro"/>
</dbReference>
<gene>
    <name evidence="4" type="ORF">UFOPK3001_00239</name>
    <name evidence="5" type="ORF">UFOPK3954_00261</name>
</gene>
<evidence type="ECO:0000313" key="4">
    <source>
        <dbReference type="EMBL" id="CAB4790866.1"/>
    </source>
</evidence>
<evidence type="ECO:0000256" key="1">
    <source>
        <dbReference type="ARBA" id="ARBA00023002"/>
    </source>
</evidence>
<organism evidence="4">
    <name type="scientific">freshwater metagenome</name>
    <dbReference type="NCBI Taxonomy" id="449393"/>
    <lineage>
        <taxon>unclassified sequences</taxon>
        <taxon>metagenomes</taxon>
        <taxon>ecological metagenomes</taxon>
    </lineage>
</organism>
<protein>
    <submittedName>
        <fullName evidence="4">Unannotated protein</fullName>
    </submittedName>
</protein>
<dbReference type="InterPro" id="IPR011251">
    <property type="entry name" value="Luciferase-like_dom"/>
</dbReference>
<dbReference type="SUPFAM" id="SSF51679">
    <property type="entry name" value="Bacterial luciferase-like"/>
    <property type="match status" value="1"/>
</dbReference>